<dbReference type="Proteomes" id="UP000794436">
    <property type="component" value="Unassembled WGS sequence"/>
</dbReference>
<keyword evidence="1" id="KW-1133">Transmembrane helix</keyword>
<organism evidence="2 3">
    <name type="scientific">Pythium oligandrum</name>
    <name type="common">Mycoparasitic fungus</name>
    <dbReference type="NCBI Taxonomy" id="41045"/>
    <lineage>
        <taxon>Eukaryota</taxon>
        <taxon>Sar</taxon>
        <taxon>Stramenopiles</taxon>
        <taxon>Oomycota</taxon>
        <taxon>Peronosporomycetes</taxon>
        <taxon>Pythiales</taxon>
        <taxon>Pythiaceae</taxon>
        <taxon>Pythium</taxon>
    </lineage>
</organism>
<dbReference type="AlphaFoldDB" id="A0A8K1CDX4"/>
<keyword evidence="1" id="KW-0472">Membrane</keyword>
<evidence type="ECO:0000256" key="1">
    <source>
        <dbReference type="SAM" id="Phobius"/>
    </source>
</evidence>
<dbReference type="OrthoDB" id="417624at2759"/>
<dbReference type="EMBL" id="SPLM01000108">
    <property type="protein sequence ID" value="TMW60477.1"/>
    <property type="molecule type" value="Genomic_DNA"/>
</dbReference>
<sequence length="143" mass="16185">MSKRVSNASPVLPPRYSIRLYRSSFSTCLSVALAAHLELYSCALMASVVLLTSLNYWRDPVHGWRRTVDMSAVCMAIMYHIYCSTFCENVVYQVTYALFLFKTGYCYRQARQSTNKNISSAWHCGMHILGNVANMLLYTGLAA</sequence>
<protein>
    <submittedName>
        <fullName evidence="2">Uncharacterized protein</fullName>
    </submittedName>
</protein>
<keyword evidence="1" id="KW-0812">Transmembrane</keyword>
<feature type="transmembrane region" description="Helical" evidence="1">
    <location>
        <begin position="29"/>
        <end position="57"/>
    </location>
</feature>
<name>A0A8K1CDX4_PYTOL</name>
<keyword evidence="3" id="KW-1185">Reference proteome</keyword>
<evidence type="ECO:0000313" key="2">
    <source>
        <dbReference type="EMBL" id="TMW60477.1"/>
    </source>
</evidence>
<gene>
    <name evidence="2" type="ORF">Poli38472_000519</name>
</gene>
<comment type="caution">
    <text evidence="2">The sequence shown here is derived from an EMBL/GenBank/DDBJ whole genome shotgun (WGS) entry which is preliminary data.</text>
</comment>
<proteinExistence type="predicted"/>
<accession>A0A8K1CDX4</accession>
<reference evidence="2" key="1">
    <citation type="submission" date="2019-03" db="EMBL/GenBank/DDBJ databases">
        <title>Long read genome sequence of the mycoparasitic Pythium oligandrum ATCC 38472 isolated from sugarbeet rhizosphere.</title>
        <authorList>
            <person name="Gaulin E."/>
        </authorList>
    </citation>
    <scope>NUCLEOTIDE SEQUENCE</scope>
    <source>
        <strain evidence="2">ATCC 38472_TT</strain>
    </source>
</reference>
<feature type="transmembrane region" description="Helical" evidence="1">
    <location>
        <begin position="77"/>
        <end position="101"/>
    </location>
</feature>
<evidence type="ECO:0000313" key="3">
    <source>
        <dbReference type="Proteomes" id="UP000794436"/>
    </source>
</evidence>